<evidence type="ECO:0000313" key="3">
    <source>
        <dbReference type="Proteomes" id="UP000075880"/>
    </source>
</evidence>
<organism evidence="2 3">
    <name type="scientific">Anopheles atroparvus</name>
    <name type="common">European mosquito</name>
    <dbReference type="NCBI Taxonomy" id="41427"/>
    <lineage>
        <taxon>Eukaryota</taxon>
        <taxon>Metazoa</taxon>
        <taxon>Ecdysozoa</taxon>
        <taxon>Arthropoda</taxon>
        <taxon>Hexapoda</taxon>
        <taxon>Insecta</taxon>
        <taxon>Pterygota</taxon>
        <taxon>Neoptera</taxon>
        <taxon>Endopterygota</taxon>
        <taxon>Diptera</taxon>
        <taxon>Nematocera</taxon>
        <taxon>Culicoidea</taxon>
        <taxon>Culicidae</taxon>
        <taxon>Anophelinae</taxon>
        <taxon>Anopheles</taxon>
    </lineage>
</organism>
<dbReference type="Proteomes" id="UP000075880">
    <property type="component" value="Unassembled WGS sequence"/>
</dbReference>
<evidence type="ECO:0000256" key="1">
    <source>
        <dbReference type="SAM" id="Phobius"/>
    </source>
</evidence>
<keyword evidence="3" id="KW-1185">Reference proteome</keyword>
<dbReference type="EnsemblMetazoa" id="ENSAATROPT010373">
    <property type="protein sequence ID" value="ENSAATROPP009357"/>
    <property type="gene ID" value="ENSAATROPG008428"/>
</dbReference>
<protein>
    <submittedName>
        <fullName evidence="2">Uncharacterized protein</fullName>
    </submittedName>
</protein>
<dbReference type="AlphaFoldDB" id="A0AAG5DDP9"/>
<feature type="transmembrane region" description="Helical" evidence="1">
    <location>
        <begin position="95"/>
        <end position="114"/>
    </location>
</feature>
<accession>A0AAG5DDP9</accession>
<keyword evidence="1" id="KW-1133">Transmembrane helix</keyword>
<feature type="transmembrane region" description="Helical" evidence="1">
    <location>
        <begin position="29"/>
        <end position="46"/>
    </location>
</feature>
<sequence length="151" mass="17523">MCCPLHLPQHETHPFRRSLFNDYLVRNKINIVVIMLHLWLCFYILFEFELSIRPSVCKIFDPICNLFLFVASCKLIFPLSLSLSLSLSLIVRSQVVVLLVLTSPVRVINLLRFLKLISHLFNTFLRLHPHFVGFNSSNCGCFACVCVCFYI</sequence>
<reference evidence="2" key="1">
    <citation type="submission" date="2024-04" db="UniProtKB">
        <authorList>
            <consortium name="EnsemblMetazoa"/>
        </authorList>
    </citation>
    <scope>IDENTIFICATION</scope>
    <source>
        <strain evidence="2">EBRO</strain>
    </source>
</reference>
<feature type="transmembrane region" description="Helical" evidence="1">
    <location>
        <begin position="66"/>
        <end position="89"/>
    </location>
</feature>
<proteinExistence type="predicted"/>
<keyword evidence="1" id="KW-0812">Transmembrane</keyword>
<evidence type="ECO:0000313" key="2">
    <source>
        <dbReference type="EnsemblMetazoa" id="ENSAATROPP009357"/>
    </source>
</evidence>
<keyword evidence="1" id="KW-0472">Membrane</keyword>
<name>A0AAG5DDP9_ANOAO</name>